<evidence type="ECO:0000256" key="1">
    <source>
        <dbReference type="SAM" id="Phobius"/>
    </source>
</evidence>
<proteinExistence type="predicted"/>
<gene>
    <name evidence="2" type="ORF">FQA47_013568</name>
</gene>
<feature type="non-terminal residue" evidence="2">
    <location>
        <position position="85"/>
    </location>
</feature>
<dbReference type="AlphaFoldDB" id="A0A834CDG9"/>
<sequence length="85" mass="9598">MHTDEKEEFVTAAEPAIGWRNESLLSANHELTTLVIRSICEGLWKTLEDSSLRRLDFFDLFGIVITSELLISAVWISSITQTSLT</sequence>
<keyword evidence="1" id="KW-0812">Transmembrane</keyword>
<evidence type="ECO:0000313" key="2">
    <source>
        <dbReference type="EMBL" id="KAF6725739.1"/>
    </source>
</evidence>
<organism evidence="2 3">
    <name type="scientific">Oryzias melastigma</name>
    <name type="common">Marine medaka</name>
    <dbReference type="NCBI Taxonomy" id="30732"/>
    <lineage>
        <taxon>Eukaryota</taxon>
        <taxon>Metazoa</taxon>
        <taxon>Chordata</taxon>
        <taxon>Craniata</taxon>
        <taxon>Vertebrata</taxon>
        <taxon>Euteleostomi</taxon>
        <taxon>Actinopterygii</taxon>
        <taxon>Neopterygii</taxon>
        <taxon>Teleostei</taxon>
        <taxon>Neoteleostei</taxon>
        <taxon>Acanthomorphata</taxon>
        <taxon>Ovalentaria</taxon>
        <taxon>Atherinomorphae</taxon>
        <taxon>Beloniformes</taxon>
        <taxon>Adrianichthyidae</taxon>
        <taxon>Oryziinae</taxon>
        <taxon>Oryzias</taxon>
    </lineage>
</organism>
<feature type="transmembrane region" description="Helical" evidence="1">
    <location>
        <begin position="57"/>
        <end position="76"/>
    </location>
</feature>
<keyword evidence="1" id="KW-0472">Membrane</keyword>
<keyword evidence="1" id="KW-1133">Transmembrane helix</keyword>
<name>A0A834CDG9_ORYME</name>
<accession>A0A834CDG9</accession>
<dbReference type="EMBL" id="WKFB01000354">
    <property type="protein sequence ID" value="KAF6725739.1"/>
    <property type="molecule type" value="Genomic_DNA"/>
</dbReference>
<protein>
    <submittedName>
        <fullName evidence="2">Uncharacterized protein</fullName>
    </submittedName>
</protein>
<reference evidence="2" key="1">
    <citation type="journal article" name="BMC Genomics">
        <title>Long-read sequencing and de novo genome assembly of marine medaka (Oryzias melastigma).</title>
        <authorList>
            <person name="Liang P."/>
            <person name="Saqib H.S.A."/>
            <person name="Ni X."/>
            <person name="Shen Y."/>
        </authorList>
    </citation>
    <scope>NUCLEOTIDE SEQUENCE</scope>
    <source>
        <strain evidence="2">Bigg-433</strain>
    </source>
</reference>
<dbReference type="Proteomes" id="UP000646548">
    <property type="component" value="Unassembled WGS sequence"/>
</dbReference>
<evidence type="ECO:0000313" key="3">
    <source>
        <dbReference type="Proteomes" id="UP000646548"/>
    </source>
</evidence>
<comment type="caution">
    <text evidence="2">The sequence shown here is derived from an EMBL/GenBank/DDBJ whole genome shotgun (WGS) entry which is preliminary data.</text>
</comment>